<dbReference type="KEGG" id="samy:DB32_007690"/>
<dbReference type="Proteomes" id="UP000034883">
    <property type="component" value="Chromosome"/>
</dbReference>
<protein>
    <submittedName>
        <fullName evidence="1">Uncharacterized protein</fullName>
    </submittedName>
</protein>
<dbReference type="EMBL" id="CP011125">
    <property type="protein sequence ID" value="AKF10541.1"/>
    <property type="molecule type" value="Genomic_DNA"/>
</dbReference>
<evidence type="ECO:0000313" key="1">
    <source>
        <dbReference type="EMBL" id="AKF10541.1"/>
    </source>
</evidence>
<reference evidence="1 2" key="1">
    <citation type="submission" date="2015-03" db="EMBL/GenBank/DDBJ databases">
        <title>Genome assembly of Sandaracinus amylolyticus DSM 53668.</title>
        <authorList>
            <person name="Sharma G."/>
            <person name="Subramanian S."/>
        </authorList>
    </citation>
    <scope>NUCLEOTIDE SEQUENCE [LARGE SCALE GENOMIC DNA]</scope>
    <source>
        <strain evidence="1 2">DSM 53668</strain>
    </source>
</reference>
<gene>
    <name evidence="1" type="ORF">DB32_007690</name>
</gene>
<keyword evidence="2" id="KW-1185">Reference proteome</keyword>
<organism evidence="1 2">
    <name type="scientific">Sandaracinus amylolyticus</name>
    <dbReference type="NCBI Taxonomy" id="927083"/>
    <lineage>
        <taxon>Bacteria</taxon>
        <taxon>Pseudomonadati</taxon>
        <taxon>Myxococcota</taxon>
        <taxon>Polyangia</taxon>
        <taxon>Polyangiales</taxon>
        <taxon>Sandaracinaceae</taxon>
        <taxon>Sandaracinus</taxon>
    </lineage>
</organism>
<dbReference type="AlphaFoldDB" id="A0A0F6YMP0"/>
<proteinExistence type="predicted"/>
<accession>A0A0F6YMP0</accession>
<evidence type="ECO:0000313" key="2">
    <source>
        <dbReference type="Proteomes" id="UP000034883"/>
    </source>
</evidence>
<sequence>MLAGASSLASLGCQASQRVPPVLVGPMRVAPSREAFERLLDGARAAGFSVEDADVVAGRFRVVSRYADRSTRIGEHAFVVQCHQSGHVQIVAVGPRVTHDGSEYVMPPGLRRELVALSQVLTRATM</sequence>
<dbReference type="STRING" id="927083.DB32_007690"/>
<name>A0A0F6YMP0_9BACT</name>